<evidence type="ECO:0000256" key="3">
    <source>
        <dbReference type="ARBA" id="ARBA00023194"/>
    </source>
</evidence>
<dbReference type="GO" id="GO:0017000">
    <property type="term" value="P:antibiotic biosynthetic process"/>
    <property type="evidence" value="ECO:0007669"/>
    <property type="project" value="UniProtKB-KW"/>
</dbReference>
<protein>
    <submittedName>
        <fullName evidence="5">Alpha/beta hydrolase esterase</fullName>
    </submittedName>
</protein>
<keyword evidence="2 5" id="KW-0378">Hydrolase</keyword>
<dbReference type="PANTHER" id="PTHR43433:SF5">
    <property type="entry name" value="AB HYDROLASE-1 DOMAIN-CONTAINING PROTEIN"/>
    <property type="match status" value="1"/>
</dbReference>
<keyword evidence="3" id="KW-0045">Antibiotic biosynthesis</keyword>
<dbReference type="InterPro" id="IPR029058">
    <property type="entry name" value="AB_hydrolase_fold"/>
</dbReference>
<dbReference type="SUPFAM" id="SSF53474">
    <property type="entry name" value="alpha/beta-Hydrolases"/>
    <property type="match status" value="1"/>
</dbReference>
<accession>A0A291NMY4</accession>
<name>A0A291NMY4_9ACTN</name>
<dbReference type="FunFam" id="3.40.50.1820:FF:000592">
    <property type="entry name" value="Aclacinomycin methylesterase RdmC"/>
    <property type="match status" value="1"/>
</dbReference>
<dbReference type="Gene3D" id="3.40.50.1820">
    <property type="entry name" value="alpha/beta hydrolase"/>
    <property type="match status" value="1"/>
</dbReference>
<reference evidence="5" key="1">
    <citation type="journal article" date="2017" name="Org. Lett.">
        <title>Elucidating the Sugar Tailoring Steps in the Cytorhodin Biosynthetic Pathway.</title>
        <authorList>
            <person name="Gui C."/>
            <person name="Mo X."/>
            <person name="Gu Y.C."/>
            <person name="Ju J."/>
        </authorList>
    </citation>
    <scope>NUCLEOTIDE SEQUENCE</scope>
    <source>
        <strain evidence="5">SCSIO 1666</strain>
    </source>
</reference>
<organism evidence="5">
    <name type="scientific">Streptomyces sp. SCSIO 1666</name>
    <dbReference type="NCBI Taxonomy" id="861528"/>
    <lineage>
        <taxon>Bacteria</taxon>
        <taxon>Bacillati</taxon>
        <taxon>Actinomycetota</taxon>
        <taxon>Actinomycetes</taxon>
        <taxon>Kitasatosporales</taxon>
        <taxon>Streptomycetaceae</taxon>
        <taxon>Streptomyces</taxon>
    </lineage>
</organism>
<dbReference type="PANTHER" id="PTHR43433">
    <property type="entry name" value="HYDROLASE, ALPHA/BETA FOLD FAMILY PROTEIN"/>
    <property type="match status" value="1"/>
</dbReference>
<dbReference type="InterPro" id="IPR000073">
    <property type="entry name" value="AB_hydrolase_1"/>
</dbReference>
<evidence type="ECO:0000256" key="1">
    <source>
        <dbReference type="ARBA" id="ARBA00004792"/>
    </source>
</evidence>
<dbReference type="AlphaFoldDB" id="A0A291NMY4"/>
<dbReference type="InterPro" id="IPR050471">
    <property type="entry name" value="AB_hydrolase"/>
</dbReference>
<dbReference type="Pfam" id="PF00561">
    <property type="entry name" value="Abhydrolase_1"/>
    <property type="match status" value="1"/>
</dbReference>
<dbReference type="GO" id="GO:0046503">
    <property type="term" value="P:glycerolipid catabolic process"/>
    <property type="evidence" value="ECO:0007669"/>
    <property type="project" value="TreeGrafter"/>
</dbReference>
<feature type="domain" description="AB hydrolase-1" evidence="4">
    <location>
        <begin position="24"/>
        <end position="277"/>
    </location>
</feature>
<proteinExistence type="predicted"/>
<evidence type="ECO:0000313" key="5">
    <source>
        <dbReference type="EMBL" id="ATJ00778.1"/>
    </source>
</evidence>
<dbReference type="EMBL" id="MF773975">
    <property type="protein sequence ID" value="ATJ00778.1"/>
    <property type="molecule type" value="Genomic_DNA"/>
</dbReference>
<evidence type="ECO:0000259" key="4">
    <source>
        <dbReference type="Pfam" id="PF00561"/>
    </source>
</evidence>
<dbReference type="GO" id="GO:0004806">
    <property type="term" value="F:triacylglycerol lipase activity"/>
    <property type="evidence" value="ECO:0007669"/>
    <property type="project" value="TreeGrafter"/>
</dbReference>
<evidence type="ECO:0000256" key="2">
    <source>
        <dbReference type="ARBA" id="ARBA00022801"/>
    </source>
</evidence>
<comment type="pathway">
    <text evidence="1">Antibiotic biosynthesis.</text>
</comment>
<sequence length="298" mass="31862">MSERIVPSGDVELWSDDFGDPAHPALLLVMGGNLSALGWPDEFARRLADGGLHVIRYDHRDTGRSTTRDFAEHPYGFGELAADAVAVLDGWGVDRAHVVGLSMGATIVQVIALDHHERLSSLTMMLGGGLDIDFDGNIERAMRGEPTPDGLPGPQQPFLDALALMNRPAEGRAAEVAKRVGKWRILSGTGVPFDESEYARWEERAIDHAGGVLTEPYAHYSLTLPPPTRAAELRGVTVPTLVIQAEHDPVAPAPHGKHLAGLFPAARLVEIEGMGHALPASVHGPLAEAVLAHTRPAS</sequence>